<dbReference type="EMBL" id="HBNS01000224">
    <property type="protein sequence ID" value="CAE4578066.1"/>
    <property type="molecule type" value="Transcribed_RNA"/>
</dbReference>
<dbReference type="SUPFAM" id="SSF51735">
    <property type="entry name" value="NAD(P)-binding Rossmann-fold domains"/>
    <property type="match status" value="1"/>
</dbReference>
<organism evidence="4">
    <name type="scientific">Ditylum brightwellii</name>
    <dbReference type="NCBI Taxonomy" id="49249"/>
    <lineage>
        <taxon>Eukaryota</taxon>
        <taxon>Sar</taxon>
        <taxon>Stramenopiles</taxon>
        <taxon>Ochrophyta</taxon>
        <taxon>Bacillariophyta</taxon>
        <taxon>Mediophyceae</taxon>
        <taxon>Lithodesmiophycidae</taxon>
        <taxon>Lithodesmiales</taxon>
        <taxon>Lithodesmiaceae</taxon>
        <taxon>Ditylum</taxon>
    </lineage>
</organism>
<keyword evidence="1" id="KW-0560">Oxidoreductase</keyword>
<proteinExistence type="predicted"/>
<dbReference type="PANTHER" id="PTHR43333">
    <property type="entry name" value="2-HACID_DH_C DOMAIN-CONTAINING PROTEIN"/>
    <property type="match status" value="1"/>
</dbReference>
<dbReference type="InterPro" id="IPR036291">
    <property type="entry name" value="NAD(P)-bd_dom_sf"/>
</dbReference>
<evidence type="ECO:0000313" key="4">
    <source>
        <dbReference type="EMBL" id="CAE4578066.1"/>
    </source>
</evidence>
<evidence type="ECO:0000256" key="2">
    <source>
        <dbReference type="ARBA" id="ARBA00023027"/>
    </source>
</evidence>
<dbReference type="InterPro" id="IPR006140">
    <property type="entry name" value="D-isomer_DH_NAD-bd"/>
</dbReference>
<evidence type="ECO:0000256" key="1">
    <source>
        <dbReference type="ARBA" id="ARBA00023002"/>
    </source>
</evidence>
<dbReference type="GO" id="GO:0016491">
    <property type="term" value="F:oxidoreductase activity"/>
    <property type="evidence" value="ECO:0007669"/>
    <property type="project" value="UniProtKB-KW"/>
</dbReference>
<dbReference type="Gene3D" id="3.40.50.720">
    <property type="entry name" value="NAD(P)-binding Rossmann-like Domain"/>
    <property type="match status" value="2"/>
</dbReference>
<dbReference type="CDD" id="cd05300">
    <property type="entry name" value="2-Hacid_dh_1"/>
    <property type="match status" value="1"/>
</dbReference>
<name>A0A7S4QDD6_9STRA</name>
<accession>A0A7S4QDD6</accession>
<evidence type="ECO:0000259" key="3">
    <source>
        <dbReference type="Pfam" id="PF02826"/>
    </source>
</evidence>
<dbReference type="Pfam" id="PF02826">
    <property type="entry name" value="2-Hacid_dh_C"/>
    <property type="match status" value="1"/>
</dbReference>
<protein>
    <recommendedName>
        <fullName evidence="3">D-isomer specific 2-hydroxyacid dehydrogenase NAD-binding domain-containing protein</fullName>
    </recommendedName>
</protein>
<keyword evidence="2" id="KW-0520">NAD</keyword>
<feature type="domain" description="D-isomer specific 2-hydroxyacid dehydrogenase NAD-binding" evidence="3">
    <location>
        <begin position="160"/>
        <end position="333"/>
    </location>
</feature>
<dbReference type="PANTHER" id="PTHR43333:SF1">
    <property type="entry name" value="D-ISOMER SPECIFIC 2-HYDROXYACID DEHYDROGENASE NAD-BINDING DOMAIN-CONTAINING PROTEIN"/>
    <property type="match status" value="1"/>
</dbReference>
<dbReference type="AlphaFoldDB" id="A0A7S4QDD6"/>
<reference evidence="4" key="1">
    <citation type="submission" date="2021-01" db="EMBL/GenBank/DDBJ databases">
        <authorList>
            <person name="Corre E."/>
            <person name="Pelletier E."/>
            <person name="Niang G."/>
            <person name="Scheremetjew M."/>
            <person name="Finn R."/>
            <person name="Kale V."/>
            <person name="Holt S."/>
            <person name="Cochrane G."/>
            <person name="Meng A."/>
            <person name="Brown T."/>
            <person name="Cohen L."/>
        </authorList>
    </citation>
    <scope>NUCLEOTIDE SEQUENCE</scope>
    <source>
        <strain evidence="4">GSO104</strain>
    </source>
</reference>
<sequence length="370" mass="41162">MFVRPLHHRLATYRTHHHHTYIQRTMMSFSTTADDDTSTTTVAVICPPDSPCLNAAPKNIPHTRLLIHNDMESFQRDPHFADVSAIMFVALGGNVSLLPQIFDAAEEAPKKIKWVHSLFAGVDALAPFIKSHLLQKKHQHVPLTNGRGAFSESLAEYVMTAALHFNKQISRVQQNRIARTWDKFVMPTLAGKTIGFVGFGHIGQTTARLARQFGMKVVCVRNDKTKQTELADTVYGNEEKEALLAESDFVVSVLPGTPQTLDYFGSDEFAMMKPSGVFISIGRGTVVDEDALANALMKGQISGAALDVFKVEPLPTESPLWDCENLLLTAHNADLTEDYFELGWKVWEKNLEAIRQGESPITLVDKNKGY</sequence>
<gene>
    <name evidence="4" type="ORF">DBRI00130_LOCUS184</name>
</gene>
<dbReference type="GO" id="GO:0051287">
    <property type="term" value="F:NAD binding"/>
    <property type="evidence" value="ECO:0007669"/>
    <property type="project" value="InterPro"/>
</dbReference>